<comment type="caution">
    <text evidence="1">The sequence shown here is derived from an EMBL/GenBank/DDBJ whole genome shotgun (WGS) entry which is preliminary data.</text>
</comment>
<evidence type="ECO:0000313" key="2">
    <source>
        <dbReference type="Proteomes" id="UP000754644"/>
    </source>
</evidence>
<protein>
    <submittedName>
        <fullName evidence="1">Uncharacterized protein</fullName>
    </submittedName>
</protein>
<gene>
    <name evidence="1" type="ORF">HQ497_15855</name>
</gene>
<organism evidence="1 2">
    <name type="scientific">SAR86 cluster bacterium</name>
    <dbReference type="NCBI Taxonomy" id="2030880"/>
    <lineage>
        <taxon>Bacteria</taxon>
        <taxon>Pseudomonadati</taxon>
        <taxon>Pseudomonadota</taxon>
        <taxon>Gammaproteobacteria</taxon>
        <taxon>SAR86 cluster</taxon>
    </lineage>
</organism>
<evidence type="ECO:0000313" key="1">
    <source>
        <dbReference type="EMBL" id="NQV66835.1"/>
    </source>
</evidence>
<reference evidence="1" key="1">
    <citation type="submission" date="2020-05" db="EMBL/GenBank/DDBJ databases">
        <title>Sulfur intermediates as new biogeochemical hubs in an aquatic model microbial ecosystem.</title>
        <authorList>
            <person name="Vigneron A."/>
        </authorList>
    </citation>
    <scope>NUCLEOTIDE SEQUENCE</scope>
    <source>
        <strain evidence="1">Bin.250</strain>
    </source>
</reference>
<name>A0A972W2L8_9GAMM</name>
<dbReference type="AlphaFoldDB" id="A0A972W2L8"/>
<sequence>MNIFILDNDIEQCAQAHCDQHVGKMILESAQLLCTALNEKGFTTPYRSTHYRHPCTLWVGESLENFQWLVRLSHALNQEYRWRYAKAQDHASMRVIAEIENVEFPAKGLTPFAQAMQDQYKDAHDPVAAYRRFYCAEKASFATWTKRDMPTWFVPTLTHQMPST</sequence>
<dbReference type="Proteomes" id="UP000754644">
    <property type="component" value="Unassembled WGS sequence"/>
</dbReference>
<proteinExistence type="predicted"/>
<accession>A0A972W2L8</accession>
<dbReference type="EMBL" id="JABMOJ010000590">
    <property type="protein sequence ID" value="NQV66835.1"/>
    <property type="molecule type" value="Genomic_DNA"/>
</dbReference>